<dbReference type="Pfam" id="PF05685">
    <property type="entry name" value="Uma2"/>
    <property type="match status" value="1"/>
</dbReference>
<accession>A0ABT3L471</accession>
<keyword evidence="2" id="KW-0540">Nuclease</keyword>
<protein>
    <submittedName>
        <fullName evidence="2">Uma2 family endonuclease</fullName>
    </submittedName>
</protein>
<dbReference type="Gene3D" id="3.90.1570.10">
    <property type="entry name" value="tt1808, chain A"/>
    <property type="match status" value="1"/>
</dbReference>
<sequence length="204" mass="23413">MVTASQPNPNVIEGHYTPEEYLSLEERADFKSEYHDGVIIPMTGATTNHNHIALNLSIALRLGLKGQNYNIFMGDVRLWIPKTKRYTYPDVMVISGSPQYYKTRKDTVTNPQVLVEVLSQGTSAYDRGDKFSYYKTIASFQEYLLIHQSQPYIEQYFRTGNKRWIYSEYDGDDETVKMQSFSLDISLTDLYENVDFQTGGADAP</sequence>
<evidence type="ECO:0000313" key="2">
    <source>
        <dbReference type="EMBL" id="MCW6036311.1"/>
    </source>
</evidence>
<dbReference type="EMBL" id="JAIHOM010000033">
    <property type="protein sequence ID" value="MCW6036311.1"/>
    <property type="molecule type" value="Genomic_DNA"/>
</dbReference>
<dbReference type="PANTHER" id="PTHR36558">
    <property type="entry name" value="GLR1098 PROTEIN"/>
    <property type="match status" value="1"/>
</dbReference>
<organism evidence="2 3">
    <name type="scientific">Spirulina subsalsa FACHB-351</name>
    <dbReference type="NCBI Taxonomy" id="234711"/>
    <lineage>
        <taxon>Bacteria</taxon>
        <taxon>Bacillati</taxon>
        <taxon>Cyanobacteriota</taxon>
        <taxon>Cyanophyceae</taxon>
        <taxon>Spirulinales</taxon>
        <taxon>Spirulinaceae</taxon>
        <taxon>Spirulina</taxon>
    </lineage>
</organism>
<keyword evidence="2" id="KW-0378">Hydrolase</keyword>
<keyword evidence="2" id="KW-0255">Endonuclease</keyword>
<dbReference type="GO" id="GO:0004519">
    <property type="term" value="F:endonuclease activity"/>
    <property type="evidence" value="ECO:0007669"/>
    <property type="project" value="UniProtKB-KW"/>
</dbReference>
<proteinExistence type="predicted"/>
<reference evidence="2 3" key="1">
    <citation type="submission" date="2021-08" db="EMBL/GenBank/DDBJ databases">
        <title>Draft genome sequence of Spirulina subsalsa with high tolerance to salinity and hype-accumulation of phycocyanin.</title>
        <authorList>
            <person name="Pei H."/>
            <person name="Jiang L."/>
        </authorList>
    </citation>
    <scope>NUCLEOTIDE SEQUENCE [LARGE SCALE GENOMIC DNA]</scope>
    <source>
        <strain evidence="2 3">FACHB-351</strain>
    </source>
</reference>
<keyword evidence="3" id="KW-1185">Reference proteome</keyword>
<dbReference type="InterPro" id="IPR012296">
    <property type="entry name" value="Nuclease_put_TT1808"/>
</dbReference>
<dbReference type="Proteomes" id="UP001526426">
    <property type="component" value="Unassembled WGS sequence"/>
</dbReference>
<name>A0ABT3L471_9CYAN</name>
<dbReference type="InterPro" id="IPR011335">
    <property type="entry name" value="Restrct_endonuc-II-like"/>
</dbReference>
<feature type="domain" description="Putative restriction endonuclease" evidence="1">
    <location>
        <begin position="18"/>
        <end position="187"/>
    </location>
</feature>
<dbReference type="RefSeq" id="WP_265264065.1">
    <property type="nucleotide sequence ID" value="NZ_JAIHOM010000033.1"/>
</dbReference>
<dbReference type="CDD" id="cd06260">
    <property type="entry name" value="DUF820-like"/>
    <property type="match status" value="1"/>
</dbReference>
<dbReference type="SUPFAM" id="SSF52980">
    <property type="entry name" value="Restriction endonuclease-like"/>
    <property type="match status" value="1"/>
</dbReference>
<evidence type="ECO:0000259" key="1">
    <source>
        <dbReference type="Pfam" id="PF05685"/>
    </source>
</evidence>
<comment type="caution">
    <text evidence="2">The sequence shown here is derived from an EMBL/GenBank/DDBJ whole genome shotgun (WGS) entry which is preliminary data.</text>
</comment>
<dbReference type="InterPro" id="IPR008538">
    <property type="entry name" value="Uma2"/>
</dbReference>
<gene>
    <name evidence="2" type="ORF">K4A83_08500</name>
</gene>
<evidence type="ECO:0000313" key="3">
    <source>
        <dbReference type="Proteomes" id="UP001526426"/>
    </source>
</evidence>
<dbReference type="PANTHER" id="PTHR36558:SF1">
    <property type="entry name" value="RESTRICTION ENDONUCLEASE DOMAIN-CONTAINING PROTEIN-RELATED"/>
    <property type="match status" value="1"/>
</dbReference>